<dbReference type="GO" id="GO:0016787">
    <property type="term" value="F:hydrolase activity"/>
    <property type="evidence" value="ECO:0007669"/>
    <property type="project" value="UniProtKB-KW"/>
</dbReference>
<dbReference type="Gene3D" id="3.90.79.10">
    <property type="entry name" value="Nucleoside Triphosphate Pyrophosphohydrolase"/>
    <property type="match status" value="1"/>
</dbReference>
<dbReference type="Pfam" id="PF00293">
    <property type="entry name" value="NUDIX"/>
    <property type="match status" value="1"/>
</dbReference>
<evidence type="ECO:0000256" key="2">
    <source>
        <dbReference type="ARBA" id="ARBA00022801"/>
    </source>
</evidence>
<dbReference type="PROSITE" id="PS00893">
    <property type="entry name" value="NUDIX_BOX"/>
    <property type="match status" value="1"/>
</dbReference>
<dbReference type="PANTHER" id="PTHR43046:SF14">
    <property type="entry name" value="MUTT_NUDIX FAMILY PROTEIN"/>
    <property type="match status" value="1"/>
</dbReference>
<evidence type="ECO:0000313" key="7">
    <source>
        <dbReference type="Proteomes" id="UP000271227"/>
    </source>
</evidence>
<protein>
    <submittedName>
        <fullName evidence="6">NUDIX domain-containing protein</fullName>
    </submittedName>
</protein>
<sequence length="166" mass="17717">MQTPGLPVSAKALIMTPRGRVLILRKTNGLFDLPGGKLEMGEGVFDALSREVDEETGLRVDMMALVAAGLKRRPGLGPRLVRVYAGRLTGQGDRMDPGQGVRDGGRSGPGAVPAAPRLSSEHDWGAFLTPAAALRLDLAPPYALALARVFRLRIPARARARVHPLL</sequence>
<feature type="region of interest" description="Disordered" evidence="4">
    <location>
        <begin position="92"/>
        <end position="117"/>
    </location>
</feature>
<dbReference type="AlphaFoldDB" id="A0A3M0C7L1"/>
<dbReference type="Proteomes" id="UP000271227">
    <property type="component" value="Unassembled WGS sequence"/>
</dbReference>
<evidence type="ECO:0000256" key="1">
    <source>
        <dbReference type="ARBA" id="ARBA00001946"/>
    </source>
</evidence>
<name>A0A3M0C7L1_9PROT</name>
<dbReference type="InParanoid" id="A0A3M0C7L1"/>
<evidence type="ECO:0000256" key="4">
    <source>
        <dbReference type="SAM" id="MobiDB-lite"/>
    </source>
</evidence>
<reference evidence="6 7" key="1">
    <citation type="submission" date="2018-10" db="EMBL/GenBank/DDBJ databases">
        <title>Genomic Encyclopedia of Archaeal and Bacterial Type Strains, Phase II (KMG-II): from individual species to whole genera.</title>
        <authorList>
            <person name="Goeker M."/>
        </authorList>
    </citation>
    <scope>NUCLEOTIDE SEQUENCE [LARGE SCALE GENOMIC DNA]</scope>
    <source>
        <strain evidence="6 7">DSM 25217</strain>
    </source>
</reference>
<keyword evidence="7" id="KW-1185">Reference proteome</keyword>
<dbReference type="InterPro" id="IPR020476">
    <property type="entry name" value="Nudix_hydrolase"/>
</dbReference>
<organism evidence="6 7">
    <name type="scientific">Eilatimonas milleporae</name>
    <dbReference type="NCBI Taxonomy" id="911205"/>
    <lineage>
        <taxon>Bacteria</taxon>
        <taxon>Pseudomonadati</taxon>
        <taxon>Pseudomonadota</taxon>
        <taxon>Alphaproteobacteria</taxon>
        <taxon>Kordiimonadales</taxon>
        <taxon>Kordiimonadaceae</taxon>
        <taxon>Eilatimonas</taxon>
    </lineage>
</organism>
<dbReference type="InterPro" id="IPR020084">
    <property type="entry name" value="NUDIX_hydrolase_CS"/>
</dbReference>
<accession>A0A3M0C7L1</accession>
<dbReference type="InterPro" id="IPR000086">
    <property type="entry name" value="NUDIX_hydrolase_dom"/>
</dbReference>
<proteinExistence type="inferred from homology"/>
<comment type="cofactor">
    <cofactor evidence="1">
        <name>Mg(2+)</name>
        <dbReference type="ChEBI" id="CHEBI:18420"/>
    </cofactor>
</comment>
<gene>
    <name evidence="6" type="ORF">BXY39_2435</name>
</gene>
<dbReference type="PRINTS" id="PR00502">
    <property type="entry name" value="NUDIXFAMILY"/>
</dbReference>
<dbReference type="SUPFAM" id="SSF55811">
    <property type="entry name" value="Nudix"/>
    <property type="match status" value="1"/>
</dbReference>
<evidence type="ECO:0000256" key="3">
    <source>
        <dbReference type="RuleBase" id="RU003476"/>
    </source>
</evidence>
<dbReference type="PANTHER" id="PTHR43046">
    <property type="entry name" value="GDP-MANNOSE MANNOSYL HYDROLASE"/>
    <property type="match status" value="1"/>
</dbReference>
<comment type="caution">
    <text evidence="6">The sequence shown here is derived from an EMBL/GenBank/DDBJ whole genome shotgun (WGS) entry which is preliminary data.</text>
</comment>
<dbReference type="EMBL" id="REFR01000012">
    <property type="protein sequence ID" value="RMB04865.1"/>
    <property type="molecule type" value="Genomic_DNA"/>
</dbReference>
<evidence type="ECO:0000259" key="5">
    <source>
        <dbReference type="PROSITE" id="PS51462"/>
    </source>
</evidence>
<evidence type="ECO:0000313" key="6">
    <source>
        <dbReference type="EMBL" id="RMB04865.1"/>
    </source>
</evidence>
<keyword evidence="2 3" id="KW-0378">Hydrolase</keyword>
<feature type="domain" description="Nudix hydrolase" evidence="5">
    <location>
        <begin position="5"/>
        <end position="152"/>
    </location>
</feature>
<dbReference type="InterPro" id="IPR015797">
    <property type="entry name" value="NUDIX_hydrolase-like_dom_sf"/>
</dbReference>
<dbReference type="PROSITE" id="PS51462">
    <property type="entry name" value="NUDIX"/>
    <property type="match status" value="1"/>
</dbReference>
<comment type="similarity">
    <text evidence="3">Belongs to the Nudix hydrolase family.</text>
</comment>